<dbReference type="RefSeq" id="WP_067155649.1">
    <property type="nucleotide sequence ID" value="NZ_CP014864.1"/>
</dbReference>
<organism evidence="2 3">
    <name type="scientific">Microbulbifer thermotolerans</name>
    <dbReference type="NCBI Taxonomy" id="252514"/>
    <lineage>
        <taxon>Bacteria</taxon>
        <taxon>Pseudomonadati</taxon>
        <taxon>Pseudomonadota</taxon>
        <taxon>Gammaproteobacteria</taxon>
        <taxon>Cellvibrionales</taxon>
        <taxon>Microbulbiferaceae</taxon>
        <taxon>Microbulbifer</taxon>
    </lineage>
</organism>
<evidence type="ECO:0000313" key="3">
    <source>
        <dbReference type="Proteomes" id="UP000076077"/>
    </source>
</evidence>
<keyword evidence="1" id="KW-0812">Transmembrane</keyword>
<keyword evidence="1" id="KW-1133">Transmembrane helix</keyword>
<feature type="transmembrane region" description="Helical" evidence="1">
    <location>
        <begin position="83"/>
        <end position="103"/>
    </location>
</feature>
<dbReference type="Proteomes" id="UP000076077">
    <property type="component" value="Chromosome"/>
</dbReference>
<sequence length="291" mass="33186">MHSLTLLLFIFIALNGKQLRNDSLYRANVFAIVGICYFFFVQYIAYWNRVFPVEGWGKYLLEMLVALGAVGLSLSSWNKKSHPIKTLCLCSIFFIALLVTYVFDIKVKEWLAEKGGFFNGEPPLVLKQQAGTLDKSIKFSEVGIEFRAFEGWRKGELPSGHEYLTYGNSDAGVVEVRPNCLDGMNIDTPTYVSNMLELLEVNKPTSRYDYQCSKSAQVKECFIRVEYLSADGVSKRWHWLRSQRGERSIAVDFIIPNDSKVVEEKVLELIMSTKISKKRQTVICTTPAAWL</sequence>
<dbReference type="AlphaFoldDB" id="A0A143HPM3"/>
<name>A0A143HPM3_MICTH</name>
<keyword evidence="1" id="KW-0472">Membrane</keyword>
<protein>
    <submittedName>
        <fullName evidence="2">Uncharacterized protein</fullName>
    </submittedName>
</protein>
<feature type="transmembrane region" description="Helical" evidence="1">
    <location>
        <begin position="59"/>
        <end position="77"/>
    </location>
</feature>
<feature type="transmembrane region" description="Helical" evidence="1">
    <location>
        <begin position="26"/>
        <end position="47"/>
    </location>
</feature>
<accession>A0A143HPM3</accession>
<evidence type="ECO:0000313" key="2">
    <source>
        <dbReference type="EMBL" id="AMX03446.1"/>
    </source>
</evidence>
<reference evidence="3" key="1">
    <citation type="submission" date="2016-03" db="EMBL/GenBank/DDBJ databases">
        <authorList>
            <person name="Lee Y.-S."/>
            <person name="Choi Y.-L."/>
        </authorList>
    </citation>
    <scope>NUCLEOTIDE SEQUENCE [LARGE SCALE GENOMIC DNA]</scope>
    <source>
        <strain evidence="3">DAU221</strain>
    </source>
</reference>
<evidence type="ECO:0000256" key="1">
    <source>
        <dbReference type="SAM" id="Phobius"/>
    </source>
</evidence>
<keyword evidence="3" id="KW-1185">Reference proteome</keyword>
<gene>
    <name evidence="2" type="ORF">A3224_13460</name>
</gene>
<dbReference type="KEGG" id="mthd:A3224_13460"/>
<dbReference type="OrthoDB" id="9879923at2"/>
<proteinExistence type="predicted"/>
<dbReference type="EMBL" id="CP014864">
    <property type="protein sequence ID" value="AMX03446.1"/>
    <property type="molecule type" value="Genomic_DNA"/>
</dbReference>
<dbReference type="GeneID" id="76609046"/>